<evidence type="ECO:0000313" key="3">
    <source>
        <dbReference type="Proteomes" id="UP001595824"/>
    </source>
</evidence>
<dbReference type="EMBL" id="JBHSDP010000009">
    <property type="protein sequence ID" value="MFC4327884.1"/>
    <property type="molecule type" value="Genomic_DNA"/>
</dbReference>
<keyword evidence="1" id="KW-0472">Membrane</keyword>
<accession>A0ABV8TB92</accession>
<dbReference type="Proteomes" id="UP001595824">
    <property type="component" value="Unassembled WGS sequence"/>
</dbReference>
<comment type="caution">
    <text evidence="2">The sequence shown here is derived from an EMBL/GenBank/DDBJ whole genome shotgun (WGS) entry which is preliminary data.</text>
</comment>
<evidence type="ECO:0000256" key="1">
    <source>
        <dbReference type="SAM" id="Phobius"/>
    </source>
</evidence>
<keyword evidence="1" id="KW-1133">Transmembrane helix</keyword>
<feature type="transmembrane region" description="Helical" evidence="1">
    <location>
        <begin position="41"/>
        <end position="62"/>
    </location>
</feature>
<keyword evidence="3" id="KW-1185">Reference proteome</keyword>
<feature type="transmembrane region" description="Helical" evidence="1">
    <location>
        <begin position="18"/>
        <end position="35"/>
    </location>
</feature>
<evidence type="ECO:0008006" key="4">
    <source>
        <dbReference type="Google" id="ProtNLM"/>
    </source>
</evidence>
<proteinExistence type="predicted"/>
<gene>
    <name evidence="2" type="ORF">ACFPC0_08580</name>
</gene>
<dbReference type="RefSeq" id="WP_381737863.1">
    <property type="nucleotide sequence ID" value="NZ_JBHSDP010000009.1"/>
</dbReference>
<sequence length="155" mass="17615">MDGHNLCQTPTTYRLLRLEYLFGLLVAAGFFLAHLTEVRWWAAAVLFLYVDLIGYLPGAVAYHRSPDRRISRVYYVLYNSMHSLSVQGAVLGAWVLVHGWEWALLVLPIHLFGDRALFGNFVKSFTVSFEPLPHPSVQSALRDFASVPWHQAATR</sequence>
<reference evidence="3" key="1">
    <citation type="journal article" date="2019" name="Int. J. Syst. Evol. Microbiol.">
        <title>The Global Catalogue of Microorganisms (GCM) 10K type strain sequencing project: providing services to taxonomists for standard genome sequencing and annotation.</title>
        <authorList>
            <consortium name="The Broad Institute Genomics Platform"/>
            <consortium name="The Broad Institute Genome Sequencing Center for Infectious Disease"/>
            <person name="Wu L."/>
            <person name="Ma J."/>
        </authorList>
    </citation>
    <scope>NUCLEOTIDE SEQUENCE [LARGE SCALE GENOMIC DNA]</scope>
    <source>
        <strain evidence="3">PCU 347</strain>
    </source>
</reference>
<organism evidence="2 3">
    <name type="scientific">Streptomyces andamanensis</name>
    <dbReference type="NCBI Taxonomy" id="1565035"/>
    <lineage>
        <taxon>Bacteria</taxon>
        <taxon>Bacillati</taxon>
        <taxon>Actinomycetota</taxon>
        <taxon>Actinomycetes</taxon>
        <taxon>Kitasatosporales</taxon>
        <taxon>Streptomycetaceae</taxon>
        <taxon>Streptomyces</taxon>
    </lineage>
</organism>
<feature type="transmembrane region" description="Helical" evidence="1">
    <location>
        <begin position="74"/>
        <end position="96"/>
    </location>
</feature>
<evidence type="ECO:0000313" key="2">
    <source>
        <dbReference type="EMBL" id="MFC4327884.1"/>
    </source>
</evidence>
<keyword evidence="1" id="KW-0812">Transmembrane</keyword>
<name>A0ABV8TB92_9ACTN</name>
<protein>
    <recommendedName>
        <fullName evidence="4">Integral membrane protein</fullName>
    </recommendedName>
</protein>